<dbReference type="InterPro" id="IPR016181">
    <property type="entry name" value="Acyl_CoA_acyltransferase"/>
</dbReference>
<evidence type="ECO:0000259" key="4">
    <source>
        <dbReference type="PROSITE" id="PS51186"/>
    </source>
</evidence>
<accession>A0A7C4PUD7</accession>
<dbReference type="PANTHER" id="PTHR43877">
    <property type="entry name" value="AMINOALKYLPHOSPHONATE N-ACETYLTRANSFERASE-RELATED-RELATED"/>
    <property type="match status" value="1"/>
</dbReference>
<keyword evidence="1 5" id="KW-0808">Transferase</keyword>
<name>A0A7C4PUD7_9CHLR</name>
<protein>
    <submittedName>
        <fullName evidence="5">GNAT family N-acetyltransferase</fullName>
    </submittedName>
</protein>
<dbReference type="Pfam" id="PF00583">
    <property type="entry name" value="Acetyltransf_1"/>
    <property type="match status" value="1"/>
</dbReference>
<dbReference type="GO" id="GO:0016747">
    <property type="term" value="F:acyltransferase activity, transferring groups other than amino-acyl groups"/>
    <property type="evidence" value="ECO:0007669"/>
    <property type="project" value="InterPro"/>
</dbReference>
<dbReference type="AlphaFoldDB" id="A0A7C4PUD7"/>
<dbReference type="CDD" id="cd04301">
    <property type="entry name" value="NAT_SF"/>
    <property type="match status" value="1"/>
</dbReference>
<dbReference type="EMBL" id="DSYK01000703">
    <property type="protein sequence ID" value="HGS22970.1"/>
    <property type="molecule type" value="Genomic_DNA"/>
</dbReference>
<feature type="region of interest" description="Disordered" evidence="3">
    <location>
        <begin position="20"/>
        <end position="42"/>
    </location>
</feature>
<evidence type="ECO:0000256" key="1">
    <source>
        <dbReference type="ARBA" id="ARBA00022679"/>
    </source>
</evidence>
<dbReference type="InterPro" id="IPR050832">
    <property type="entry name" value="Bact_Acetyltransf"/>
</dbReference>
<sequence>MPSPPWLYIPPILSARTKHSAPSWNLTQPNGDSSSLSPPEKPSVTWASHPVHCIKKFLEHCVLPGWTGWFTQKKKSWHCLINCSNNKLWRSNHPVAEITIHNPQISWSDLLIRHVRAEDLPALEWDGEYTHFRRLYSEAFRRAQMGLSVLWVAEFTGHGIIGQVFVQLKCDRPELCNGVDRAYLYAFRVKEEFRSQGLGARLLATVEDDLRHRGFHFLTLNVARVNERALSFYQRHGFHIVAPEPGRWSYLDHEGRVVEVHEPAWRMEKRLY</sequence>
<evidence type="ECO:0000313" key="5">
    <source>
        <dbReference type="EMBL" id="HGS22970.1"/>
    </source>
</evidence>
<evidence type="ECO:0000256" key="3">
    <source>
        <dbReference type="SAM" id="MobiDB-lite"/>
    </source>
</evidence>
<dbReference type="SUPFAM" id="SSF55729">
    <property type="entry name" value="Acyl-CoA N-acyltransferases (Nat)"/>
    <property type="match status" value="1"/>
</dbReference>
<proteinExistence type="predicted"/>
<feature type="compositionally biased region" description="Polar residues" evidence="3">
    <location>
        <begin position="20"/>
        <end position="37"/>
    </location>
</feature>
<organism evidence="5">
    <name type="scientific">Anaerolinea thermolimosa</name>
    <dbReference type="NCBI Taxonomy" id="229919"/>
    <lineage>
        <taxon>Bacteria</taxon>
        <taxon>Bacillati</taxon>
        <taxon>Chloroflexota</taxon>
        <taxon>Anaerolineae</taxon>
        <taxon>Anaerolineales</taxon>
        <taxon>Anaerolineaceae</taxon>
        <taxon>Anaerolinea</taxon>
    </lineage>
</organism>
<dbReference type="Gene3D" id="3.40.630.30">
    <property type="match status" value="1"/>
</dbReference>
<gene>
    <name evidence="5" type="ORF">ENT37_14040</name>
</gene>
<dbReference type="PROSITE" id="PS51186">
    <property type="entry name" value="GNAT"/>
    <property type="match status" value="1"/>
</dbReference>
<dbReference type="InterPro" id="IPR000182">
    <property type="entry name" value="GNAT_dom"/>
</dbReference>
<feature type="domain" description="N-acetyltransferase" evidence="4">
    <location>
        <begin position="110"/>
        <end position="272"/>
    </location>
</feature>
<evidence type="ECO:0000256" key="2">
    <source>
        <dbReference type="ARBA" id="ARBA00023315"/>
    </source>
</evidence>
<keyword evidence="2" id="KW-0012">Acyltransferase</keyword>
<comment type="caution">
    <text evidence="5">The sequence shown here is derived from an EMBL/GenBank/DDBJ whole genome shotgun (WGS) entry which is preliminary data.</text>
</comment>
<reference evidence="5" key="1">
    <citation type="journal article" date="2020" name="mSystems">
        <title>Genome- and Community-Level Interaction Insights into Carbon Utilization and Element Cycling Functions of Hydrothermarchaeota in Hydrothermal Sediment.</title>
        <authorList>
            <person name="Zhou Z."/>
            <person name="Liu Y."/>
            <person name="Xu W."/>
            <person name="Pan J."/>
            <person name="Luo Z.H."/>
            <person name="Li M."/>
        </authorList>
    </citation>
    <scope>NUCLEOTIDE SEQUENCE [LARGE SCALE GENOMIC DNA]</scope>
    <source>
        <strain evidence="5">SpSt-573</strain>
    </source>
</reference>